<dbReference type="EMBL" id="KY000026">
    <property type="protein sequence ID" value="ASK40831.1"/>
    <property type="molecule type" value="Genomic_DNA"/>
</dbReference>
<sequence>MAGILKGIGRPIISSAKPAGLAAKDNRLWVIDRSDRIHQAIVKGRRAERLMTPQRSVGSWPRGERYFFGFTTIGGLYVELE</sequence>
<proteinExistence type="predicted"/>
<organism evidence="1">
    <name type="scientific">Agrobacterium genomosp. 6</name>
    <dbReference type="NCBI Taxonomy" id="1183411"/>
    <lineage>
        <taxon>Bacteria</taxon>
        <taxon>Pseudomonadati</taxon>
        <taxon>Pseudomonadota</taxon>
        <taxon>Alphaproteobacteria</taxon>
        <taxon>Hyphomicrobiales</taxon>
        <taxon>Rhizobiaceae</taxon>
        <taxon>Rhizobium/Agrobacterium group</taxon>
        <taxon>Agrobacterium</taxon>
        <taxon>Agrobacterium tumefaciens complex</taxon>
    </lineage>
</organism>
<dbReference type="AlphaFoldDB" id="A0A2Z2PFI8"/>
<protein>
    <submittedName>
        <fullName evidence="1">Uncharacterized protein</fullName>
    </submittedName>
</protein>
<name>A0A2Z2PFI8_9HYPH</name>
<evidence type="ECO:0000313" key="1">
    <source>
        <dbReference type="EMBL" id="ASK40831.1"/>
    </source>
</evidence>
<reference evidence="1" key="1">
    <citation type="submission" date="2016-10" db="EMBL/GenBank/DDBJ databases">
        <title>Agrobacterium Ti plasmids: Classification based on T-DNA and Vir regions organization.</title>
        <authorList>
            <person name="Nabi N."/>
            <person name="Vial L."/>
            <person name="Ben Hafsa A."/>
            <person name="Chapulliot D."/>
            <person name="Berard A."/>
            <person name="Chauveau A."/>
            <person name="Le Paslier M.-C."/>
            <person name="Harzallah Skhiri F."/>
            <person name="Brunel D."/>
            <person name="Nesme X."/>
            <person name="Chaouachi M."/>
        </authorList>
    </citation>
    <scope>NUCLEOTIDE SEQUENCE</scope>
    <source>
        <strain evidence="1">CFBP1873</strain>
        <plasmid evidence="1">pTi_CFBP1873</plasmid>
    </source>
</reference>
<accession>A0A2Z2PFI8</accession>
<geneLocation type="plasmid" evidence="1">
    <name>pTi_CFBP1873</name>
</geneLocation>
<keyword evidence="1" id="KW-0614">Plasmid</keyword>